<dbReference type="InterPro" id="IPR000119">
    <property type="entry name" value="Hist_DNA-bd"/>
</dbReference>
<dbReference type="SMART" id="SM00411">
    <property type="entry name" value="BHL"/>
    <property type="match status" value="1"/>
</dbReference>
<reference evidence="5 6" key="1">
    <citation type="journal article" date="2018" name="Microbes Environ.">
        <title>Comparative Genomic Insights into Endofungal Lifestyles of Two Bacterial Endosymbionts, Mycoavidus cysteinexigens and Burkholderia rhizoxinica.</title>
        <authorList>
            <person name="Sharmin D."/>
            <person name="Guo Y."/>
            <person name="Nishizawa T."/>
            <person name="Ohshima S."/>
            <person name="Sato Y."/>
            <person name="Takashima Y."/>
            <person name="Narisawa K."/>
            <person name="Ohta H."/>
        </authorList>
    </citation>
    <scope>NUCLEOTIDE SEQUENCE [LARGE SCALE GENOMIC DNA]</scope>
    <source>
        <strain evidence="5 6">B1-EB</strain>
    </source>
</reference>
<dbReference type="Pfam" id="PF00216">
    <property type="entry name" value="Bac_DNA_binding"/>
    <property type="match status" value="1"/>
</dbReference>
<name>A0A2Z6ES38_9BURK</name>
<dbReference type="GO" id="GO:0030261">
    <property type="term" value="P:chromosome condensation"/>
    <property type="evidence" value="ECO:0007669"/>
    <property type="project" value="UniProtKB-KW"/>
</dbReference>
<dbReference type="PANTHER" id="PTHR33175:SF3">
    <property type="entry name" value="DNA-BINDING PROTEIN HU-BETA"/>
    <property type="match status" value="1"/>
</dbReference>
<evidence type="ECO:0000256" key="4">
    <source>
        <dbReference type="RuleBase" id="RU003939"/>
    </source>
</evidence>
<evidence type="ECO:0000313" key="5">
    <source>
        <dbReference type="EMBL" id="BBE08214.1"/>
    </source>
</evidence>
<dbReference type="GO" id="GO:0003677">
    <property type="term" value="F:DNA binding"/>
    <property type="evidence" value="ECO:0007669"/>
    <property type="project" value="UniProtKB-KW"/>
</dbReference>
<keyword evidence="6" id="KW-1185">Reference proteome</keyword>
<evidence type="ECO:0000256" key="2">
    <source>
        <dbReference type="ARBA" id="ARBA00023067"/>
    </source>
</evidence>
<proteinExistence type="inferred from homology"/>
<dbReference type="KEGG" id="mcys:MCB1EB_0053"/>
<sequence>MNKQELIDAIASKTEASKAAIGEILSTYVELVKKTVAKGDSVELVGFGKFSSGKRAAREGRNPKTGEKIKIAATKTVKFTAGKAFKEAVNGKAKK</sequence>
<dbReference type="SUPFAM" id="SSF47729">
    <property type="entry name" value="IHF-like DNA-binding proteins"/>
    <property type="match status" value="1"/>
</dbReference>
<protein>
    <submittedName>
        <fullName evidence="5">DNA-binding protein HU-beta</fullName>
    </submittedName>
</protein>
<dbReference type="AlphaFoldDB" id="A0A2Z6ES38"/>
<dbReference type="RefSeq" id="WP_026921745.1">
    <property type="nucleotide sequence ID" value="NZ_AP018150.1"/>
</dbReference>
<dbReference type="GO" id="GO:0030527">
    <property type="term" value="F:structural constituent of chromatin"/>
    <property type="evidence" value="ECO:0007669"/>
    <property type="project" value="InterPro"/>
</dbReference>
<dbReference type="PROSITE" id="PS00045">
    <property type="entry name" value="HISTONE_LIKE"/>
    <property type="match status" value="1"/>
</dbReference>
<comment type="similarity">
    <text evidence="1 4">Belongs to the bacterial histone-like protein family.</text>
</comment>
<dbReference type="InterPro" id="IPR010992">
    <property type="entry name" value="IHF-like_DNA-bd_dom_sf"/>
</dbReference>
<evidence type="ECO:0000256" key="1">
    <source>
        <dbReference type="ARBA" id="ARBA00010529"/>
    </source>
</evidence>
<accession>A0A2Z6ES38</accession>
<keyword evidence="3 5" id="KW-0238">DNA-binding</keyword>
<dbReference type="EMBL" id="AP018150">
    <property type="protein sequence ID" value="BBE08214.1"/>
    <property type="molecule type" value="Genomic_DNA"/>
</dbReference>
<dbReference type="Proteomes" id="UP000282597">
    <property type="component" value="Chromosome"/>
</dbReference>
<gene>
    <name evidence="5" type="ORF">MCB1EB_0053</name>
</gene>
<dbReference type="Gene3D" id="4.10.520.10">
    <property type="entry name" value="IHF-like DNA-binding proteins"/>
    <property type="match status" value="1"/>
</dbReference>
<dbReference type="InterPro" id="IPR020816">
    <property type="entry name" value="Histone-like_DNA-bd_CS"/>
</dbReference>
<organism evidence="5 6">
    <name type="scientific">Mycoavidus cysteinexigens</name>
    <dbReference type="NCBI Taxonomy" id="1553431"/>
    <lineage>
        <taxon>Bacteria</taxon>
        <taxon>Pseudomonadati</taxon>
        <taxon>Pseudomonadota</taxon>
        <taxon>Betaproteobacteria</taxon>
        <taxon>Burkholderiales</taxon>
        <taxon>Burkholderiaceae</taxon>
        <taxon>Mycoavidus</taxon>
    </lineage>
</organism>
<evidence type="ECO:0000256" key="3">
    <source>
        <dbReference type="ARBA" id="ARBA00023125"/>
    </source>
</evidence>
<dbReference type="CDD" id="cd13831">
    <property type="entry name" value="HU"/>
    <property type="match status" value="1"/>
</dbReference>
<dbReference type="PANTHER" id="PTHR33175">
    <property type="entry name" value="DNA-BINDING PROTEIN HU"/>
    <property type="match status" value="1"/>
</dbReference>
<evidence type="ECO:0000313" key="6">
    <source>
        <dbReference type="Proteomes" id="UP000282597"/>
    </source>
</evidence>
<dbReference type="PRINTS" id="PR01727">
    <property type="entry name" value="DNABINDINGHU"/>
</dbReference>
<keyword evidence="2" id="KW-0226">DNA condensation</keyword>